<dbReference type="CDD" id="cd00609">
    <property type="entry name" value="AAT_like"/>
    <property type="match status" value="1"/>
</dbReference>
<dbReference type="Gene3D" id="3.90.1150.10">
    <property type="entry name" value="Aspartate Aminotransferase, domain 1"/>
    <property type="match status" value="1"/>
</dbReference>
<keyword evidence="4" id="KW-0456">Lyase</keyword>
<keyword evidence="8" id="KW-1185">Reference proteome</keyword>
<dbReference type="Proteomes" id="UP001165405">
    <property type="component" value="Unassembled WGS sequence"/>
</dbReference>
<dbReference type="InterPro" id="IPR004839">
    <property type="entry name" value="Aminotransferase_I/II_large"/>
</dbReference>
<dbReference type="InterPro" id="IPR015421">
    <property type="entry name" value="PyrdxlP-dep_Trfase_major"/>
</dbReference>
<dbReference type="Pfam" id="PF00155">
    <property type="entry name" value="Aminotran_1_2"/>
    <property type="match status" value="1"/>
</dbReference>
<evidence type="ECO:0000259" key="6">
    <source>
        <dbReference type="Pfam" id="PF00155"/>
    </source>
</evidence>
<keyword evidence="7" id="KW-0808">Transferase</keyword>
<evidence type="ECO:0000256" key="3">
    <source>
        <dbReference type="ARBA" id="ARBA00022898"/>
    </source>
</evidence>
<evidence type="ECO:0000256" key="4">
    <source>
        <dbReference type="ARBA" id="ARBA00023239"/>
    </source>
</evidence>
<feature type="domain" description="Aminotransferase class I/classII large" evidence="6">
    <location>
        <begin position="44"/>
        <end position="411"/>
    </location>
</feature>
<dbReference type="Gene3D" id="3.40.640.10">
    <property type="entry name" value="Type I PLP-dependent aspartate aminotransferase-like (Major domain)"/>
    <property type="match status" value="1"/>
</dbReference>
<reference evidence="7" key="1">
    <citation type="submission" date="2022-01" db="EMBL/GenBank/DDBJ databases">
        <title>Antribacter sp. nov., isolated from Guizhou of China.</title>
        <authorList>
            <person name="Chengliang C."/>
            <person name="Ya Z."/>
        </authorList>
    </citation>
    <scope>NUCLEOTIDE SEQUENCE</scope>
    <source>
        <strain evidence="7">KLBMP 9083</strain>
    </source>
</reference>
<gene>
    <name evidence="7" type="ORF">L1785_06445</name>
</gene>
<evidence type="ECO:0000313" key="7">
    <source>
        <dbReference type="EMBL" id="MCF4120611.1"/>
    </source>
</evidence>
<dbReference type="InterPro" id="IPR015422">
    <property type="entry name" value="PyrdxlP-dep_Trfase_small"/>
</dbReference>
<name>A0AA41QCI3_9MICO</name>
<dbReference type="EC" id="4.4.1.13" evidence="2"/>
<dbReference type="PANTHER" id="PTHR43525:SF2">
    <property type="entry name" value="CYSTATHIONINE BETA-LYASE-RELATED"/>
    <property type="match status" value="1"/>
</dbReference>
<evidence type="ECO:0000256" key="1">
    <source>
        <dbReference type="ARBA" id="ARBA00001933"/>
    </source>
</evidence>
<proteinExistence type="inferred from homology"/>
<comment type="caution">
    <text evidence="7">The sequence shown here is derived from an EMBL/GenBank/DDBJ whole genome shotgun (WGS) entry which is preliminary data.</text>
</comment>
<comment type="similarity">
    <text evidence="5">Belongs to the class-II pyridoxal-phosphate-dependent aminotransferase family. MalY/PatB cystathionine beta-lyase subfamily.</text>
</comment>
<keyword evidence="7" id="KW-0032">Aminotransferase</keyword>
<dbReference type="GO" id="GO:0047804">
    <property type="term" value="F:cysteine-S-conjugate beta-lyase activity"/>
    <property type="evidence" value="ECO:0007669"/>
    <property type="project" value="UniProtKB-EC"/>
</dbReference>
<sequence>MRTPDSTIPTSPLSDTPLDVLRLDELRRRTSVKWRVFPPDVLPLFVAEMDTPVAPVVADALQHAVASGDLGYDWGTAYGEALASFAERRWSWDVNPARTRTVADVMVGIVEVLRVLTGPGDAVIVTPPVYPPFYGFVRNEGRQVLEAPLRDGRLDPAALEATFERAVNPHGRRGSGSGRRAVLLLCNPHNPTGTAHTRAELEAVLDLAARFGVRVVSDEIHAPVAGPVTAPSSGVWGEFVPILSVPGSETAIALHSASKAYNLAGLRAAVAVAGPGAVADLRRIPEEADHAVNHLAVLVHAAAYGDVSGWLDSVLAGVARNRRLLDELLAQHAPALVHRPGAATYLAWVDASAAVPAGGGEPLGDAPCPHFVREARVAFADGRDFGTGGAGHVRINLATSVEVLTEAVQRVGASLAAD</sequence>
<dbReference type="SUPFAM" id="SSF53383">
    <property type="entry name" value="PLP-dependent transferases"/>
    <property type="match status" value="1"/>
</dbReference>
<dbReference type="InterPro" id="IPR051798">
    <property type="entry name" value="Class-II_PLP-Dep_Aminotrans"/>
</dbReference>
<organism evidence="7 8">
    <name type="scientific">Antribacter soli</name>
    <dbReference type="NCBI Taxonomy" id="2910976"/>
    <lineage>
        <taxon>Bacteria</taxon>
        <taxon>Bacillati</taxon>
        <taxon>Actinomycetota</taxon>
        <taxon>Actinomycetes</taxon>
        <taxon>Micrococcales</taxon>
        <taxon>Promicromonosporaceae</taxon>
        <taxon>Antribacter</taxon>
    </lineage>
</organism>
<protein>
    <recommendedName>
        <fullName evidence="2">cysteine-S-conjugate beta-lyase</fullName>
        <ecNumber evidence="2">4.4.1.13</ecNumber>
    </recommendedName>
</protein>
<dbReference type="PANTHER" id="PTHR43525">
    <property type="entry name" value="PROTEIN MALY"/>
    <property type="match status" value="1"/>
</dbReference>
<evidence type="ECO:0000256" key="2">
    <source>
        <dbReference type="ARBA" id="ARBA00012224"/>
    </source>
</evidence>
<dbReference type="GO" id="GO:0030170">
    <property type="term" value="F:pyridoxal phosphate binding"/>
    <property type="evidence" value="ECO:0007669"/>
    <property type="project" value="InterPro"/>
</dbReference>
<dbReference type="EMBL" id="JAKGSG010000022">
    <property type="protein sequence ID" value="MCF4120611.1"/>
    <property type="molecule type" value="Genomic_DNA"/>
</dbReference>
<evidence type="ECO:0000256" key="5">
    <source>
        <dbReference type="ARBA" id="ARBA00037974"/>
    </source>
</evidence>
<accession>A0AA41QCI3</accession>
<dbReference type="InterPro" id="IPR015424">
    <property type="entry name" value="PyrdxlP-dep_Trfase"/>
</dbReference>
<dbReference type="AlphaFoldDB" id="A0AA41QCI3"/>
<comment type="cofactor">
    <cofactor evidence="1">
        <name>pyridoxal 5'-phosphate</name>
        <dbReference type="ChEBI" id="CHEBI:597326"/>
    </cofactor>
</comment>
<dbReference type="RefSeq" id="WP_236088381.1">
    <property type="nucleotide sequence ID" value="NZ_JAKGSG010000022.1"/>
</dbReference>
<evidence type="ECO:0000313" key="8">
    <source>
        <dbReference type="Proteomes" id="UP001165405"/>
    </source>
</evidence>
<keyword evidence="3" id="KW-0663">Pyridoxal phosphate</keyword>
<dbReference type="GO" id="GO:0008483">
    <property type="term" value="F:transaminase activity"/>
    <property type="evidence" value="ECO:0007669"/>
    <property type="project" value="UniProtKB-KW"/>
</dbReference>